<evidence type="ECO:0000256" key="1">
    <source>
        <dbReference type="SAM" id="MobiDB-lite"/>
    </source>
</evidence>
<protein>
    <submittedName>
        <fullName evidence="2">Uncharacterized protein</fullName>
    </submittedName>
</protein>
<gene>
    <name evidence="2" type="ORF">GCM10010833_23440</name>
</gene>
<evidence type="ECO:0000313" key="2">
    <source>
        <dbReference type="EMBL" id="GGB67593.1"/>
    </source>
</evidence>
<comment type="caution">
    <text evidence="2">The sequence shown here is derived from an EMBL/GenBank/DDBJ whole genome shotgun (WGS) entry which is preliminary data.</text>
</comment>
<evidence type="ECO:0000313" key="3">
    <source>
        <dbReference type="Proteomes" id="UP000614261"/>
    </source>
</evidence>
<organism evidence="2 3">
    <name type="scientific">Blastomonas aquatica</name>
    <dbReference type="NCBI Taxonomy" id="1510276"/>
    <lineage>
        <taxon>Bacteria</taxon>
        <taxon>Pseudomonadati</taxon>
        <taxon>Pseudomonadota</taxon>
        <taxon>Alphaproteobacteria</taxon>
        <taxon>Sphingomonadales</taxon>
        <taxon>Sphingomonadaceae</taxon>
        <taxon>Blastomonas</taxon>
    </lineage>
</organism>
<name>A0ABQ1JG85_9SPHN</name>
<feature type="compositionally biased region" description="Basic residues" evidence="1">
    <location>
        <begin position="233"/>
        <end position="247"/>
    </location>
</feature>
<dbReference type="Proteomes" id="UP000614261">
    <property type="component" value="Unassembled WGS sequence"/>
</dbReference>
<keyword evidence="3" id="KW-1185">Reference proteome</keyword>
<feature type="region of interest" description="Disordered" evidence="1">
    <location>
        <begin position="209"/>
        <end position="247"/>
    </location>
</feature>
<proteinExistence type="predicted"/>
<feature type="region of interest" description="Disordered" evidence="1">
    <location>
        <begin position="15"/>
        <end position="37"/>
    </location>
</feature>
<sequence length="247" mass="26847">MIAETKYRSPIEVGKYTESTSENEKAKRESSVSANSTLKTGATLSRPIFSVQGQVEADEDWHGNNSTERAIKVTKDLYEVEAIPNGWRVGDRQLGDPLKRGALLSGPYFGRPQPDYDYTCWVEFADQADAGSLTVVVAVHDGLQVERLDGHMATDNDLDAAERAMRDKLAAIRIERDKAGAGTISDAQGEMPLYIVVCRCERGDDLGAEAGEAPRLVPSPTALLEGPPPRPAAKAKRARARSPRAKP</sequence>
<reference evidence="3" key="1">
    <citation type="journal article" date="2019" name="Int. J. Syst. Evol. Microbiol.">
        <title>The Global Catalogue of Microorganisms (GCM) 10K type strain sequencing project: providing services to taxonomists for standard genome sequencing and annotation.</title>
        <authorList>
            <consortium name="The Broad Institute Genomics Platform"/>
            <consortium name="The Broad Institute Genome Sequencing Center for Infectious Disease"/>
            <person name="Wu L."/>
            <person name="Ma J."/>
        </authorList>
    </citation>
    <scope>NUCLEOTIDE SEQUENCE [LARGE SCALE GENOMIC DNA]</scope>
    <source>
        <strain evidence="3">CGMCC 1.12851</strain>
    </source>
</reference>
<accession>A0ABQ1JG85</accession>
<dbReference type="EMBL" id="BMGD01000004">
    <property type="protein sequence ID" value="GGB67593.1"/>
    <property type="molecule type" value="Genomic_DNA"/>
</dbReference>